<name>A0A7R7VSX3_ASPCH</name>
<feature type="compositionally biased region" description="Pro residues" evidence="1">
    <location>
        <begin position="374"/>
        <end position="384"/>
    </location>
</feature>
<evidence type="ECO:0000256" key="1">
    <source>
        <dbReference type="SAM" id="MobiDB-lite"/>
    </source>
</evidence>
<dbReference type="Proteomes" id="UP000637239">
    <property type="component" value="Chromosome 6"/>
</dbReference>
<feature type="region of interest" description="Disordered" evidence="1">
    <location>
        <begin position="362"/>
        <end position="541"/>
    </location>
</feature>
<protein>
    <recommendedName>
        <fullName evidence="2">C2H2-type domain-containing protein</fullName>
    </recommendedName>
</protein>
<dbReference type="InterPro" id="IPR013087">
    <property type="entry name" value="Znf_C2H2_type"/>
</dbReference>
<feature type="compositionally biased region" description="Low complexity" evidence="1">
    <location>
        <begin position="420"/>
        <end position="444"/>
    </location>
</feature>
<feature type="region of interest" description="Disordered" evidence="1">
    <location>
        <begin position="30"/>
        <end position="252"/>
    </location>
</feature>
<dbReference type="GeneID" id="66984580"/>
<keyword evidence="4" id="KW-1185">Reference proteome</keyword>
<feature type="compositionally biased region" description="Polar residues" evidence="1">
    <location>
        <begin position="462"/>
        <end position="472"/>
    </location>
</feature>
<feature type="domain" description="C2H2-type" evidence="2">
    <location>
        <begin position="559"/>
        <end position="582"/>
    </location>
</feature>
<feature type="region of interest" description="Disordered" evidence="1">
    <location>
        <begin position="263"/>
        <end position="282"/>
    </location>
</feature>
<dbReference type="AlphaFoldDB" id="A0A7R7VSX3"/>
<dbReference type="PROSITE" id="PS00028">
    <property type="entry name" value="ZINC_FINGER_C2H2_1"/>
    <property type="match status" value="1"/>
</dbReference>
<dbReference type="EMBL" id="AP024421">
    <property type="protein sequence ID" value="BCR90222.1"/>
    <property type="molecule type" value="Genomic_DNA"/>
</dbReference>
<reference evidence="3" key="1">
    <citation type="submission" date="2021-01" db="EMBL/GenBank/DDBJ databases">
        <authorList>
            <consortium name="Aspergillus chevalieri M1 genome sequencing consortium"/>
            <person name="Kazuki M."/>
            <person name="Futagami T."/>
        </authorList>
    </citation>
    <scope>NUCLEOTIDE SEQUENCE</scope>
    <source>
        <strain evidence="3">M1</strain>
    </source>
</reference>
<dbReference type="KEGG" id="ache:ACHE_60108S"/>
<accession>A0A7R7VSX3</accession>
<proteinExistence type="predicted"/>
<gene>
    <name evidence="3" type="ORF">ACHE_60108S</name>
</gene>
<evidence type="ECO:0000313" key="4">
    <source>
        <dbReference type="Proteomes" id="UP000637239"/>
    </source>
</evidence>
<feature type="compositionally biased region" description="Pro residues" evidence="1">
    <location>
        <begin position="209"/>
        <end position="242"/>
    </location>
</feature>
<feature type="compositionally biased region" description="Polar residues" evidence="1">
    <location>
        <begin position="630"/>
        <end position="651"/>
    </location>
</feature>
<evidence type="ECO:0000259" key="2">
    <source>
        <dbReference type="PROSITE" id="PS00028"/>
    </source>
</evidence>
<feature type="compositionally biased region" description="Polar residues" evidence="1">
    <location>
        <begin position="31"/>
        <end position="42"/>
    </location>
</feature>
<reference evidence="3" key="2">
    <citation type="submission" date="2021-02" db="EMBL/GenBank/DDBJ databases">
        <title>Aspergillus chevalieri M1 genome sequence.</title>
        <authorList>
            <person name="Kadooka C."/>
            <person name="Mori K."/>
            <person name="Futagami T."/>
        </authorList>
    </citation>
    <scope>NUCLEOTIDE SEQUENCE</scope>
    <source>
        <strain evidence="3">M1</strain>
    </source>
</reference>
<feature type="compositionally biased region" description="Polar residues" evidence="1">
    <location>
        <begin position="500"/>
        <end position="512"/>
    </location>
</feature>
<feature type="compositionally biased region" description="Low complexity" evidence="1">
    <location>
        <begin position="91"/>
        <end position="169"/>
    </location>
</feature>
<sequence>MSEKDYEWIANYWSQPTSALGAPNGFYPAAQMQNTGQTSTPSYDGHMDMDPIALAQSALESSMPYRPQNSYSYMSPYGPFFPPASISAHSQQQQPQQQQPQQQQPQQQQPQQQQPQQQQPQQQQPQQQQPQQQQPQQQQPQQQQPQQPQQQQPQQQQPQQQQPQRQQRPLSATPTGFRARPSTMSSQAPIPAVSHHTHTHSIFARPGLAPAPGPAPQAQQRPPPSAPAQRPPVAKPRNPQAPNPNNDFKHRRIESSQAKVTSGYDFSGYSFQPRHPTDGSSLRDRIDIVQPFDKKDAAEKTSYDPTTIARDILVASGRHPTEPALNHHLSQLRDIFHLVDNTADLDTIRWDIVDTLNMQVHPTQPAKPETASKPMPPPPVPTQPPSHSAAPPRPPPAALPRDRSQPIAAAPCPTPPSRPPAVSIPVPQAQPQQQQQQQQQQEQQEQQKKKPKPKPKPEQQQNRPQTPASVPEQSPMPLVQVQPPRPSPRPQKLQAISLPQLPSSPAKSNKPTPSQPVRRGRSLKKPKQPETMASKKSAPKVEVSIPLSAPPVSYPVYACEWQNCQAELHNLELLRHHLLKSHIPYTITCSWSGCDCNNPMAAAELFNHVKSKHLNPIAWKLGDGPSVPQTVDNETSENIPGTYETPESNQLGGEDSLILPASYSSIRAFNQVHGNTSQQDKAREILKAVQRHKERIGVGLDPGGCQLATPARNERVTNDEEFYELYSDPEDGPAWESESEMEF</sequence>
<evidence type="ECO:0000313" key="3">
    <source>
        <dbReference type="EMBL" id="BCR90222.1"/>
    </source>
</evidence>
<dbReference type="RefSeq" id="XP_043138744.1">
    <property type="nucleotide sequence ID" value="XM_043281246.1"/>
</dbReference>
<organism evidence="3 4">
    <name type="scientific">Aspergillus chevalieri</name>
    <name type="common">Eurotium chevalieri</name>
    <dbReference type="NCBI Taxonomy" id="182096"/>
    <lineage>
        <taxon>Eukaryota</taxon>
        <taxon>Fungi</taxon>
        <taxon>Dikarya</taxon>
        <taxon>Ascomycota</taxon>
        <taxon>Pezizomycotina</taxon>
        <taxon>Eurotiomycetes</taxon>
        <taxon>Eurotiomycetidae</taxon>
        <taxon>Eurotiales</taxon>
        <taxon>Aspergillaceae</taxon>
        <taxon>Aspergillus</taxon>
        <taxon>Aspergillus subgen. Aspergillus</taxon>
    </lineage>
</organism>
<feature type="region of interest" description="Disordered" evidence="1">
    <location>
        <begin position="630"/>
        <end position="653"/>
    </location>
</feature>